<evidence type="ECO:0000313" key="1">
    <source>
        <dbReference type="EMBL" id="EED90935.1"/>
    </source>
</evidence>
<proteinExistence type="predicted"/>
<protein>
    <submittedName>
        <fullName evidence="1">Uncharacterized protein</fullName>
    </submittedName>
</protein>
<dbReference type="Proteomes" id="UP000001449">
    <property type="component" value="Chromosome 8"/>
</dbReference>
<dbReference type="PaxDb" id="35128-Thaps7689"/>
<sequence>MTPSAWVLMFFVDLRNPICPASSPPTFVSPPTQQQWLGPTNQTTKMSTEAVADLKPNKKDRVGNVVPKPWKQYTIYFRLEAIYIWQIENGVADDDTKADLDLAPKYFDPIEHPHPAKNRDLVLPQFLYSSAQRLKTEKKRKHNRQDGRIGLKELW</sequence>
<dbReference type="HOGENOM" id="CLU_1699113_0_0_1"/>
<dbReference type="GeneID" id="7449842"/>
<dbReference type="RefSeq" id="XP_002292084.1">
    <property type="nucleotide sequence ID" value="XM_002292048.1"/>
</dbReference>
<evidence type="ECO:0000313" key="2">
    <source>
        <dbReference type="Proteomes" id="UP000001449"/>
    </source>
</evidence>
<keyword evidence="2" id="KW-1185">Reference proteome</keyword>
<dbReference type="AlphaFoldDB" id="B8C787"/>
<dbReference type="InParanoid" id="B8C787"/>
<dbReference type="KEGG" id="tps:THAPSDRAFT_7689"/>
<accession>B8C787</accession>
<name>B8C787_THAPS</name>
<organism evidence="1 2">
    <name type="scientific">Thalassiosira pseudonana</name>
    <name type="common">Marine diatom</name>
    <name type="synonym">Cyclotella nana</name>
    <dbReference type="NCBI Taxonomy" id="35128"/>
    <lineage>
        <taxon>Eukaryota</taxon>
        <taxon>Sar</taxon>
        <taxon>Stramenopiles</taxon>
        <taxon>Ochrophyta</taxon>
        <taxon>Bacillariophyta</taxon>
        <taxon>Coscinodiscophyceae</taxon>
        <taxon>Thalassiosirophycidae</taxon>
        <taxon>Thalassiosirales</taxon>
        <taxon>Thalassiosiraceae</taxon>
        <taxon>Thalassiosira</taxon>
    </lineage>
</organism>
<reference evidence="1 2" key="2">
    <citation type="journal article" date="2008" name="Nature">
        <title>The Phaeodactylum genome reveals the evolutionary history of diatom genomes.</title>
        <authorList>
            <person name="Bowler C."/>
            <person name="Allen A.E."/>
            <person name="Badger J.H."/>
            <person name="Grimwood J."/>
            <person name="Jabbari K."/>
            <person name="Kuo A."/>
            <person name="Maheswari U."/>
            <person name="Martens C."/>
            <person name="Maumus F."/>
            <person name="Otillar R.P."/>
            <person name="Rayko E."/>
            <person name="Salamov A."/>
            <person name="Vandepoele K."/>
            <person name="Beszteri B."/>
            <person name="Gruber A."/>
            <person name="Heijde M."/>
            <person name="Katinka M."/>
            <person name="Mock T."/>
            <person name="Valentin K."/>
            <person name="Verret F."/>
            <person name="Berges J.A."/>
            <person name="Brownlee C."/>
            <person name="Cadoret J.P."/>
            <person name="Chiovitti A."/>
            <person name="Choi C.J."/>
            <person name="Coesel S."/>
            <person name="De Martino A."/>
            <person name="Detter J.C."/>
            <person name="Durkin C."/>
            <person name="Falciatore A."/>
            <person name="Fournet J."/>
            <person name="Haruta M."/>
            <person name="Huysman M.J."/>
            <person name="Jenkins B.D."/>
            <person name="Jiroutova K."/>
            <person name="Jorgensen R.E."/>
            <person name="Joubert Y."/>
            <person name="Kaplan A."/>
            <person name="Kroger N."/>
            <person name="Kroth P.G."/>
            <person name="La Roche J."/>
            <person name="Lindquist E."/>
            <person name="Lommer M."/>
            <person name="Martin-Jezequel V."/>
            <person name="Lopez P.J."/>
            <person name="Lucas S."/>
            <person name="Mangogna M."/>
            <person name="McGinnis K."/>
            <person name="Medlin L.K."/>
            <person name="Montsant A."/>
            <person name="Oudot-Le Secq M.P."/>
            <person name="Napoli C."/>
            <person name="Obornik M."/>
            <person name="Parker M.S."/>
            <person name="Petit J.L."/>
            <person name="Porcel B.M."/>
            <person name="Poulsen N."/>
            <person name="Robison M."/>
            <person name="Rychlewski L."/>
            <person name="Rynearson T.A."/>
            <person name="Schmutz J."/>
            <person name="Shapiro H."/>
            <person name="Siaut M."/>
            <person name="Stanley M."/>
            <person name="Sussman M.R."/>
            <person name="Taylor A.R."/>
            <person name="Vardi A."/>
            <person name="von Dassow P."/>
            <person name="Vyverman W."/>
            <person name="Willis A."/>
            <person name="Wyrwicz L.S."/>
            <person name="Rokhsar D.S."/>
            <person name="Weissenbach J."/>
            <person name="Armbrust E.V."/>
            <person name="Green B.R."/>
            <person name="Van de Peer Y."/>
            <person name="Grigoriev I.V."/>
        </authorList>
    </citation>
    <scope>NUCLEOTIDE SEQUENCE [LARGE SCALE GENOMIC DNA]</scope>
    <source>
        <strain evidence="1 2">CCMP1335</strain>
    </source>
</reference>
<reference evidence="1 2" key="1">
    <citation type="journal article" date="2004" name="Science">
        <title>The genome of the diatom Thalassiosira pseudonana: ecology, evolution, and metabolism.</title>
        <authorList>
            <person name="Armbrust E.V."/>
            <person name="Berges J.A."/>
            <person name="Bowler C."/>
            <person name="Green B.R."/>
            <person name="Martinez D."/>
            <person name="Putnam N.H."/>
            <person name="Zhou S."/>
            <person name="Allen A.E."/>
            <person name="Apt K.E."/>
            <person name="Bechner M."/>
            <person name="Brzezinski M.A."/>
            <person name="Chaal B.K."/>
            <person name="Chiovitti A."/>
            <person name="Davis A.K."/>
            <person name="Demarest M.S."/>
            <person name="Detter J.C."/>
            <person name="Glavina T."/>
            <person name="Goodstein D."/>
            <person name="Hadi M.Z."/>
            <person name="Hellsten U."/>
            <person name="Hildebrand M."/>
            <person name="Jenkins B.D."/>
            <person name="Jurka J."/>
            <person name="Kapitonov V.V."/>
            <person name="Kroger N."/>
            <person name="Lau W.W."/>
            <person name="Lane T.W."/>
            <person name="Larimer F.W."/>
            <person name="Lippmeier J.C."/>
            <person name="Lucas S."/>
            <person name="Medina M."/>
            <person name="Montsant A."/>
            <person name="Obornik M."/>
            <person name="Parker M.S."/>
            <person name="Palenik B."/>
            <person name="Pazour G.J."/>
            <person name="Richardson P.M."/>
            <person name="Rynearson T.A."/>
            <person name="Saito M.A."/>
            <person name="Schwartz D.C."/>
            <person name="Thamatrakoln K."/>
            <person name="Valentin K."/>
            <person name="Vardi A."/>
            <person name="Wilkerson F.P."/>
            <person name="Rokhsar D.S."/>
        </authorList>
    </citation>
    <scope>NUCLEOTIDE SEQUENCE [LARGE SCALE GENOMIC DNA]</scope>
    <source>
        <strain evidence="1 2">CCMP1335</strain>
    </source>
</reference>
<dbReference type="EMBL" id="CM000644">
    <property type="protein sequence ID" value="EED90935.1"/>
    <property type="molecule type" value="Genomic_DNA"/>
</dbReference>
<gene>
    <name evidence="1" type="ORF">THAPSDRAFT_7689</name>
</gene>